<name>A0A975TVD4_9RHOB</name>
<dbReference type="Pfam" id="PF05402">
    <property type="entry name" value="PqqD"/>
    <property type="match status" value="1"/>
</dbReference>
<accession>A0A975TVD4</accession>
<dbReference type="RefSeq" id="WP_068354120.1">
    <property type="nucleotide sequence ID" value="NZ_JAIMBW010000001.1"/>
</dbReference>
<evidence type="ECO:0000313" key="1">
    <source>
        <dbReference type="EMBL" id="QXL87872.1"/>
    </source>
</evidence>
<reference evidence="1 2" key="1">
    <citation type="submission" date="2021-07" db="EMBL/GenBank/DDBJ databases">
        <title>Karlodiniumbacter phycospheric gen. nov., sp. nov., a phycosphere bacterium isolated from karlodinium veneficum.</title>
        <authorList>
            <person name="Peng Y."/>
            <person name="Jiang L."/>
            <person name="Lee J."/>
        </authorList>
    </citation>
    <scope>NUCLEOTIDE SEQUENCE</scope>
    <source>
        <strain evidence="1 2">N5</strain>
    </source>
</reference>
<dbReference type="AlphaFoldDB" id="A0A975TVD4"/>
<dbReference type="EMBL" id="JAIMBW010000001">
    <property type="protein sequence ID" value="MBY4895277.1"/>
    <property type="molecule type" value="Genomic_DNA"/>
</dbReference>
<evidence type="ECO:0000313" key="2">
    <source>
        <dbReference type="Proteomes" id="UP000693972"/>
    </source>
</evidence>
<dbReference type="InterPro" id="IPR008792">
    <property type="entry name" value="PQQD"/>
</dbReference>
<dbReference type="InterPro" id="IPR041881">
    <property type="entry name" value="PqqD_sf"/>
</dbReference>
<dbReference type="Gene3D" id="1.10.10.1150">
    <property type="entry name" value="Coenzyme PQQ synthesis protein D (PqqD)"/>
    <property type="match status" value="1"/>
</dbReference>
<proteinExistence type="predicted"/>
<dbReference type="EMBL" id="CP078073">
    <property type="protein sequence ID" value="QXL87872.1"/>
    <property type="molecule type" value="Genomic_DNA"/>
</dbReference>
<dbReference type="Proteomes" id="UP000693972">
    <property type="component" value="Unassembled WGS sequence"/>
</dbReference>
<keyword evidence="2" id="KW-1185">Reference proteome</keyword>
<organism evidence="1">
    <name type="scientific">Gymnodinialimonas phycosphaerae</name>
    <dbReference type="NCBI Taxonomy" id="2841589"/>
    <lineage>
        <taxon>Bacteria</taxon>
        <taxon>Pseudomonadati</taxon>
        <taxon>Pseudomonadota</taxon>
        <taxon>Alphaproteobacteria</taxon>
        <taxon>Rhodobacterales</taxon>
        <taxon>Paracoccaceae</taxon>
        <taxon>Gymnodinialimonas</taxon>
    </lineage>
</organism>
<protein>
    <submittedName>
        <fullName evidence="1">PqqD family protein</fullName>
    </submittedName>
</protein>
<gene>
    <name evidence="1" type="ORF">KUL25_21150</name>
</gene>
<sequence length="91" mass="10373">MLDYKRFSIPDGLIASSSADGMLILKMDTDEVYELNPVSGAFWEAIDTHDGDAQRIFSDLRNRYEVEDDRLKEDLEKLITFLVSEGLLNAE</sequence>